<dbReference type="EMBL" id="JAWDGP010005224">
    <property type="protein sequence ID" value="KAK3758736.1"/>
    <property type="molecule type" value="Genomic_DNA"/>
</dbReference>
<gene>
    <name evidence="1" type="ORF">RRG08_020502</name>
</gene>
<protein>
    <submittedName>
        <fullName evidence="1">Uncharacterized protein</fullName>
    </submittedName>
</protein>
<proteinExistence type="predicted"/>
<dbReference type="AlphaFoldDB" id="A0AAE0YY15"/>
<evidence type="ECO:0000313" key="2">
    <source>
        <dbReference type="Proteomes" id="UP001283361"/>
    </source>
</evidence>
<reference evidence="1" key="1">
    <citation type="journal article" date="2023" name="G3 (Bethesda)">
        <title>A reference genome for the long-term kleptoplast-retaining sea slug Elysia crispata morphotype clarki.</title>
        <authorList>
            <person name="Eastman K.E."/>
            <person name="Pendleton A.L."/>
            <person name="Shaikh M.A."/>
            <person name="Suttiyut T."/>
            <person name="Ogas R."/>
            <person name="Tomko P."/>
            <person name="Gavelis G."/>
            <person name="Widhalm J.R."/>
            <person name="Wisecaver J.H."/>
        </authorList>
    </citation>
    <scope>NUCLEOTIDE SEQUENCE</scope>
    <source>
        <strain evidence="1">ECLA1</strain>
    </source>
</reference>
<evidence type="ECO:0000313" key="1">
    <source>
        <dbReference type="EMBL" id="KAK3758736.1"/>
    </source>
</evidence>
<comment type="caution">
    <text evidence="1">The sequence shown here is derived from an EMBL/GenBank/DDBJ whole genome shotgun (WGS) entry which is preliminary data.</text>
</comment>
<sequence>MLIIKLEEDSWFGSALFPEKLHPIHFIKARTAVLTSLKFASKYIASNSISSVHLSAPPQIVLSNRSRPPRCVVALQLFVEIRKSVVKMG</sequence>
<organism evidence="1 2">
    <name type="scientific">Elysia crispata</name>
    <name type="common">lettuce slug</name>
    <dbReference type="NCBI Taxonomy" id="231223"/>
    <lineage>
        <taxon>Eukaryota</taxon>
        <taxon>Metazoa</taxon>
        <taxon>Spiralia</taxon>
        <taxon>Lophotrochozoa</taxon>
        <taxon>Mollusca</taxon>
        <taxon>Gastropoda</taxon>
        <taxon>Heterobranchia</taxon>
        <taxon>Euthyneura</taxon>
        <taxon>Panpulmonata</taxon>
        <taxon>Sacoglossa</taxon>
        <taxon>Placobranchoidea</taxon>
        <taxon>Plakobranchidae</taxon>
        <taxon>Elysia</taxon>
    </lineage>
</organism>
<name>A0AAE0YY15_9GAST</name>
<accession>A0AAE0YY15</accession>
<keyword evidence="2" id="KW-1185">Reference proteome</keyword>
<dbReference type="Proteomes" id="UP001283361">
    <property type="component" value="Unassembled WGS sequence"/>
</dbReference>